<keyword evidence="2 6" id="KW-0238">DNA-binding</keyword>
<dbReference type="GO" id="GO:0043565">
    <property type="term" value="F:sequence-specific DNA binding"/>
    <property type="evidence" value="ECO:0007669"/>
    <property type="project" value="InterPro"/>
</dbReference>
<keyword evidence="1" id="KW-0805">Transcription regulation</keyword>
<feature type="region of interest" description="Disordered" evidence="4">
    <location>
        <begin position="181"/>
        <end position="211"/>
    </location>
</feature>
<proteinExistence type="predicted"/>
<dbReference type="InterPro" id="IPR050204">
    <property type="entry name" value="AraC_XylS_family_regulators"/>
</dbReference>
<dbReference type="AlphaFoldDB" id="A0A927N497"/>
<dbReference type="SMART" id="SM00342">
    <property type="entry name" value="HTH_ARAC"/>
    <property type="match status" value="1"/>
</dbReference>
<dbReference type="InterPro" id="IPR009057">
    <property type="entry name" value="Homeodomain-like_sf"/>
</dbReference>
<dbReference type="EMBL" id="JADBEM010000001">
    <property type="protein sequence ID" value="MBE1612396.1"/>
    <property type="molecule type" value="Genomic_DNA"/>
</dbReference>
<dbReference type="PANTHER" id="PTHR46796">
    <property type="entry name" value="HTH-TYPE TRANSCRIPTIONAL ACTIVATOR RHAS-RELATED"/>
    <property type="match status" value="1"/>
</dbReference>
<feature type="domain" description="HTH araC/xylS-type" evidence="5">
    <location>
        <begin position="77"/>
        <end position="180"/>
    </location>
</feature>
<keyword evidence="3" id="KW-0804">Transcription</keyword>
<dbReference type="Gene3D" id="1.10.10.60">
    <property type="entry name" value="Homeodomain-like"/>
    <property type="match status" value="1"/>
</dbReference>
<evidence type="ECO:0000313" key="7">
    <source>
        <dbReference type="Proteomes" id="UP000638648"/>
    </source>
</evidence>
<evidence type="ECO:0000256" key="2">
    <source>
        <dbReference type="ARBA" id="ARBA00023125"/>
    </source>
</evidence>
<evidence type="ECO:0000313" key="6">
    <source>
        <dbReference type="EMBL" id="MBE1612396.1"/>
    </source>
</evidence>
<accession>A0A927N497</accession>
<evidence type="ECO:0000256" key="4">
    <source>
        <dbReference type="SAM" id="MobiDB-lite"/>
    </source>
</evidence>
<protein>
    <submittedName>
        <fullName evidence="6">AraC-like DNA-binding protein</fullName>
    </submittedName>
</protein>
<evidence type="ECO:0000256" key="1">
    <source>
        <dbReference type="ARBA" id="ARBA00023015"/>
    </source>
</evidence>
<dbReference type="GO" id="GO:0003700">
    <property type="term" value="F:DNA-binding transcription factor activity"/>
    <property type="evidence" value="ECO:0007669"/>
    <property type="project" value="InterPro"/>
</dbReference>
<organism evidence="6 7">
    <name type="scientific">Actinopolymorpha pittospori</name>
    <dbReference type="NCBI Taxonomy" id="648752"/>
    <lineage>
        <taxon>Bacteria</taxon>
        <taxon>Bacillati</taxon>
        <taxon>Actinomycetota</taxon>
        <taxon>Actinomycetes</taxon>
        <taxon>Propionibacteriales</taxon>
        <taxon>Actinopolymorphaceae</taxon>
        <taxon>Actinopolymorpha</taxon>
    </lineage>
</organism>
<dbReference type="Proteomes" id="UP000638648">
    <property type="component" value="Unassembled WGS sequence"/>
</dbReference>
<evidence type="ECO:0000259" key="5">
    <source>
        <dbReference type="PROSITE" id="PS01124"/>
    </source>
</evidence>
<evidence type="ECO:0000256" key="3">
    <source>
        <dbReference type="ARBA" id="ARBA00023163"/>
    </source>
</evidence>
<keyword evidence="7" id="KW-1185">Reference proteome</keyword>
<comment type="caution">
    <text evidence="6">The sequence shown here is derived from an EMBL/GenBank/DDBJ whole genome shotgun (WGS) entry which is preliminary data.</text>
</comment>
<gene>
    <name evidence="6" type="ORF">HEB94_009244</name>
</gene>
<dbReference type="PROSITE" id="PS01124">
    <property type="entry name" value="HTH_ARAC_FAMILY_2"/>
    <property type="match status" value="1"/>
</dbReference>
<sequence>MMFRPGGFRPLLGRSLTILTDRVVPVAEIFGPAGNAVSEAVLAASDDAGMVAAFEHFLRPRIDALAGEGGSRLATVDQVAGIVERVAADPTVLRVDDLADQLGIGVRSLQRLCTEHIGVGPKWIIRRYRLHEATARMAEAGSAGCDWARLAVELGYSDQAHFVRDFTATIGVSPARYARETASTTARATKPTATSTRGHGRRAVIGRRGRG</sequence>
<dbReference type="InterPro" id="IPR018060">
    <property type="entry name" value="HTH_AraC"/>
</dbReference>
<dbReference type="RefSeq" id="WP_202896873.1">
    <property type="nucleotide sequence ID" value="NZ_JADBEM010000001.1"/>
</dbReference>
<feature type="compositionally biased region" description="Basic residues" evidence="4">
    <location>
        <begin position="198"/>
        <end position="211"/>
    </location>
</feature>
<reference evidence="6" key="1">
    <citation type="submission" date="2020-10" db="EMBL/GenBank/DDBJ databases">
        <title>Sequencing the genomes of 1000 actinobacteria strains.</title>
        <authorList>
            <person name="Klenk H.-P."/>
        </authorList>
    </citation>
    <scope>NUCLEOTIDE SEQUENCE</scope>
    <source>
        <strain evidence="6">DSM 45354</strain>
    </source>
</reference>
<dbReference type="SUPFAM" id="SSF46689">
    <property type="entry name" value="Homeodomain-like"/>
    <property type="match status" value="1"/>
</dbReference>
<name>A0A927N497_9ACTN</name>
<dbReference type="Pfam" id="PF12833">
    <property type="entry name" value="HTH_18"/>
    <property type="match status" value="1"/>
</dbReference>